<dbReference type="OMA" id="GFRMENV"/>
<proteinExistence type="predicted"/>
<feature type="region of interest" description="Disordered" evidence="1">
    <location>
        <begin position="119"/>
        <end position="146"/>
    </location>
</feature>
<sequence>MAGPAGSSPAEGPAPVASAVASEPGDRGVGGGTAPPDPDDPSKKNATLEGTSGRDVEYEFAVSELESMRIPGTSDYATIQTYNTLKRMGLRSVDVQPETMKRALSAMMAGDGTEVPLSMRTTTRTGFDPQTKGSTGKDKAEPPRALLYSPPVNALKRAAGVRRQVAARVEKLAKDPDEMGALEKRLRAASLKSADARAKDTGVDHIASHVASLVKHRKEAREAATAARREAREERARTVKERAVAASLEKANRTAANLRRKETKKEREAQEARLRAEAVAKAEREAEREAETKKERVRTRWRRARRLALASRPPPERAAALRMEEARDGAARVIQRWWRGCVSRVAVRERIRAALFIRDRLWMWYHRRRRREAAENIRAFLEDVGKGNEIVRRLHQLRRACATIQTAYRSAFRVMPDQVDSFVVHWTFYERYLHTSRAVAAEQKKGKGEGVDFVRRRRACVQGFRMENVRQYDEVDARQLVPVDIKARLVKKFLKQRRRQRGKDWTAYKDALDAWRKNSLRETKLEMARSVMRGNEVRMDDLEREIASKKPVMVRRRVLMNVDELAKIHAEGEKERLRIYSGSL</sequence>
<evidence type="ECO:0000313" key="3">
    <source>
        <dbReference type="Proteomes" id="UP000002009"/>
    </source>
</evidence>
<dbReference type="RefSeq" id="XP_002499589.1">
    <property type="nucleotide sequence ID" value="XM_002499543.1"/>
</dbReference>
<reference evidence="2 3" key="1">
    <citation type="journal article" date="2009" name="Science">
        <title>Green evolution and dynamic adaptations revealed by genomes of the marine picoeukaryotes Micromonas.</title>
        <authorList>
            <person name="Worden A.Z."/>
            <person name="Lee J.H."/>
            <person name="Mock T."/>
            <person name="Rouze P."/>
            <person name="Simmons M.P."/>
            <person name="Aerts A.L."/>
            <person name="Allen A.E."/>
            <person name="Cuvelier M.L."/>
            <person name="Derelle E."/>
            <person name="Everett M.V."/>
            <person name="Foulon E."/>
            <person name="Grimwood J."/>
            <person name="Gundlach H."/>
            <person name="Henrissat B."/>
            <person name="Napoli C."/>
            <person name="McDonald S.M."/>
            <person name="Parker M.S."/>
            <person name="Rombauts S."/>
            <person name="Salamov A."/>
            <person name="Von Dassow P."/>
            <person name="Badger J.H."/>
            <person name="Coutinho P.M."/>
            <person name="Demir E."/>
            <person name="Dubchak I."/>
            <person name="Gentemann C."/>
            <person name="Eikrem W."/>
            <person name="Gready J.E."/>
            <person name="John U."/>
            <person name="Lanier W."/>
            <person name="Lindquist E.A."/>
            <person name="Lucas S."/>
            <person name="Mayer K.F."/>
            <person name="Moreau H."/>
            <person name="Not F."/>
            <person name="Otillar R."/>
            <person name="Panaud O."/>
            <person name="Pangilinan J."/>
            <person name="Paulsen I."/>
            <person name="Piegu B."/>
            <person name="Poliakov A."/>
            <person name="Robbens S."/>
            <person name="Schmutz J."/>
            <person name="Toulza E."/>
            <person name="Wyss T."/>
            <person name="Zelensky A."/>
            <person name="Zhou K."/>
            <person name="Armbrust E.V."/>
            <person name="Bhattacharya D."/>
            <person name="Goodenough U.W."/>
            <person name="Van de Peer Y."/>
            <person name="Grigoriev I.V."/>
        </authorList>
    </citation>
    <scope>NUCLEOTIDE SEQUENCE [LARGE SCALE GENOMIC DNA]</scope>
    <source>
        <strain evidence="3">RCC299 / NOUM17</strain>
    </source>
</reference>
<gene>
    <name evidence="2" type="ORF">MICPUN_56130</name>
</gene>
<protein>
    <submittedName>
        <fullName evidence="2">Uncharacterized protein</fullName>
    </submittedName>
</protein>
<feature type="compositionally biased region" description="Basic and acidic residues" evidence="1">
    <location>
        <begin position="219"/>
        <end position="242"/>
    </location>
</feature>
<feature type="region of interest" description="Disordered" evidence="1">
    <location>
        <begin position="1"/>
        <end position="55"/>
    </location>
</feature>
<dbReference type="Proteomes" id="UP000002009">
    <property type="component" value="Chromosome 2"/>
</dbReference>
<feature type="compositionally biased region" description="Low complexity" evidence="1">
    <location>
        <begin position="1"/>
        <end position="23"/>
    </location>
</feature>
<organism evidence="2 3">
    <name type="scientific">Micromonas commoda (strain RCC299 / NOUM17 / CCMP2709)</name>
    <name type="common">Picoplanktonic green alga</name>
    <dbReference type="NCBI Taxonomy" id="296587"/>
    <lineage>
        <taxon>Eukaryota</taxon>
        <taxon>Viridiplantae</taxon>
        <taxon>Chlorophyta</taxon>
        <taxon>Mamiellophyceae</taxon>
        <taxon>Mamiellales</taxon>
        <taxon>Mamiellaceae</taxon>
        <taxon>Micromonas</taxon>
    </lineage>
</organism>
<dbReference type="AlphaFoldDB" id="C1DXY0"/>
<dbReference type="PROSITE" id="PS50096">
    <property type="entry name" value="IQ"/>
    <property type="match status" value="1"/>
</dbReference>
<evidence type="ECO:0000256" key="1">
    <source>
        <dbReference type="SAM" id="MobiDB-lite"/>
    </source>
</evidence>
<accession>C1DXY0</accession>
<dbReference type="EMBL" id="CP001323">
    <property type="protein sequence ID" value="ACO60847.1"/>
    <property type="molecule type" value="Genomic_DNA"/>
</dbReference>
<dbReference type="GeneID" id="8241268"/>
<keyword evidence="3" id="KW-1185">Reference proteome</keyword>
<evidence type="ECO:0000313" key="2">
    <source>
        <dbReference type="EMBL" id="ACO60847.1"/>
    </source>
</evidence>
<dbReference type="KEGG" id="mis:MICPUN_56130"/>
<feature type="region of interest" description="Disordered" evidence="1">
    <location>
        <begin position="217"/>
        <end position="242"/>
    </location>
</feature>
<name>C1DXY0_MICCC</name>
<dbReference type="InParanoid" id="C1DXY0"/>